<feature type="transmembrane region" description="Helical" evidence="2">
    <location>
        <begin position="283"/>
        <end position="302"/>
    </location>
</feature>
<feature type="transmembrane region" description="Helical" evidence="2">
    <location>
        <begin position="250"/>
        <end position="271"/>
    </location>
</feature>
<keyword evidence="2" id="KW-0472">Membrane</keyword>
<dbReference type="EMBL" id="CAMPGE010004174">
    <property type="protein sequence ID" value="CAI2363020.1"/>
    <property type="molecule type" value="Genomic_DNA"/>
</dbReference>
<keyword evidence="4" id="KW-1185">Reference proteome</keyword>
<reference evidence="3" key="1">
    <citation type="submission" date="2023-07" db="EMBL/GenBank/DDBJ databases">
        <authorList>
            <consortium name="AG Swart"/>
            <person name="Singh M."/>
            <person name="Singh A."/>
            <person name="Seah K."/>
            <person name="Emmerich C."/>
        </authorList>
    </citation>
    <scope>NUCLEOTIDE SEQUENCE</scope>
    <source>
        <strain evidence="3">DP1</strain>
    </source>
</reference>
<keyword evidence="2" id="KW-1133">Transmembrane helix</keyword>
<feature type="transmembrane region" description="Helical" evidence="2">
    <location>
        <begin position="174"/>
        <end position="201"/>
    </location>
</feature>
<feature type="transmembrane region" description="Helical" evidence="2">
    <location>
        <begin position="222"/>
        <end position="244"/>
    </location>
</feature>
<evidence type="ECO:0000256" key="1">
    <source>
        <dbReference type="SAM" id="MobiDB-lite"/>
    </source>
</evidence>
<accession>A0AAD1U7Y7</accession>
<name>A0AAD1U7Y7_EUPCR</name>
<feature type="compositionally biased region" description="Polar residues" evidence="1">
    <location>
        <begin position="376"/>
        <end position="391"/>
    </location>
</feature>
<organism evidence="3 4">
    <name type="scientific">Euplotes crassus</name>
    <dbReference type="NCBI Taxonomy" id="5936"/>
    <lineage>
        <taxon>Eukaryota</taxon>
        <taxon>Sar</taxon>
        <taxon>Alveolata</taxon>
        <taxon>Ciliophora</taxon>
        <taxon>Intramacronucleata</taxon>
        <taxon>Spirotrichea</taxon>
        <taxon>Hypotrichia</taxon>
        <taxon>Euplotida</taxon>
        <taxon>Euplotidae</taxon>
        <taxon>Moneuplotes</taxon>
    </lineage>
</organism>
<comment type="caution">
    <text evidence="3">The sequence shown here is derived from an EMBL/GenBank/DDBJ whole genome shotgun (WGS) entry which is preliminary data.</text>
</comment>
<evidence type="ECO:0008006" key="5">
    <source>
        <dbReference type="Google" id="ProtNLM"/>
    </source>
</evidence>
<dbReference type="Proteomes" id="UP001295684">
    <property type="component" value="Unassembled WGS sequence"/>
</dbReference>
<feature type="transmembrane region" description="Helical" evidence="2">
    <location>
        <begin position="99"/>
        <end position="117"/>
    </location>
</feature>
<sequence length="444" mass="51324">MSSIAAGTLSGSSSHSMWAMFNQFQLFMMIPFLRAILPFEFIQTLKALEITILNINLVNIRTLPIFKEIIDHIDYKNPYQEFRDNEYESGSSLVSCFDIFAYLLGATLLALLLYPSLKIFCKTKSKGCLSKICCYVSDFFYFKFYFRYLIEVSLLICLISVSEVFRISDASANLISYIISVITVFLLFLFMCLIPILYFSVKNPHENKYVKELFEGFRKSKYAQLYNFTFLLRRFLIVVVIVALREDYLMLRLMVFVLLQVLILVLAVIVRHHDQKCPNIIEIVNEVSYSLTIFLIIALQRYESRILEVLLNNSVITNTMAVLIISVINLIYQILLNCKSRKKSKRVLSSTKIVTVKSSQKFNIQKKIFAIDNEGHGNSSTKKETGGTTRSVSRDIEMSNDQGRGSRRRDQVYPIFNEVDTRDYKPRVYQKPSNTTLPGLRTPR</sequence>
<feature type="region of interest" description="Disordered" evidence="1">
    <location>
        <begin position="375"/>
        <end position="444"/>
    </location>
</feature>
<feature type="transmembrane region" description="Helical" evidence="2">
    <location>
        <begin position="148"/>
        <end position="168"/>
    </location>
</feature>
<proteinExistence type="predicted"/>
<evidence type="ECO:0000256" key="2">
    <source>
        <dbReference type="SAM" id="Phobius"/>
    </source>
</evidence>
<feature type="transmembrane region" description="Helical" evidence="2">
    <location>
        <begin position="314"/>
        <end position="336"/>
    </location>
</feature>
<evidence type="ECO:0000313" key="3">
    <source>
        <dbReference type="EMBL" id="CAI2363020.1"/>
    </source>
</evidence>
<gene>
    <name evidence="3" type="ORF">ECRASSUSDP1_LOCUS4350</name>
</gene>
<evidence type="ECO:0000313" key="4">
    <source>
        <dbReference type="Proteomes" id="UP001295684"/>
    </source>
</evidence>
<dbReference type="AlphaFoldDB" id="A0AAD1U7Y7"/>
<keyword evidence="2" id="KW-0812">Transmembrane</keyword>
<protein>
    <recommendedName>
        <fullName evidence="5">TRP C-terminal domain-containing protein</fullName>
    </recommendedName>
</protein>